<dbReference type="GO" id="GO:0005576">
    <property type="term" value="C:extracellular region"/>
    <property type="evidence" value="ECO:0007669"/>
    <property type="project" value="UniProtKB-SubCell"/>
</dbReference>
<dbReference type="Proteomes" id="UP000030901">
    <property type="component" value="Chromosome"/>
</dbReference>
<sequence length="476" mass="51263">MSMSILGIGSGIDLNEVLDQLETAERMRLTPIKTQQKAINAKISAFGKLKSALTSFNSATEKLQKTDLFNSRQITGNDNFFTAKANSNAALGRYAIKIDQLATANSVATTATNDKTAQLGNDDESRTITIEQANGEKLEVTLNKDETSLEAISNAINNAKITHEDGTTSPSSVNATIVRSGAGDYQLVITSKETGEQNAITAISSSDQQLNAVMGFDSQNSEQSAMTEVAKAQDAHFTLNGIAVTSASNTIKDVVTGVDITLKEVTTTEQFLTVEADNSQAQTAIKEWVDAFNQLQSTMSSLTQFTAKDPNSAELNSSNGPLLGDATLRNIDQSIRSIFSKGQPGEISVLAQIGINMDSHGTLTIKENELNKALSTNSDAVAKLFTGDGQTTGIANEVFAKVSSFIDSDGTIDTVTNGLNSTLKSLEKRYDQVNQSIDQTLERYRTQFTQLDVMISSLDSMSNYLNTQFEMMKNLK</sequence>
<dbReference type="PANTHER" id="PTHR30288:SF0">
    <property type="entry name" value="FLAGELLAR HOOK-ASSOCIATED PROTEIN 2"/>
    <property type="match status" value="1"/>
</dbReference>
<evidence type="ECO:0000313" key="9">
    <source>
        <dbReference type="Proteomes" id="UP000030901"/>
    </source>
</evidence>
<dbReference type="InterPro" id="IPR003481">
    <property type="entry name" value="FliD_N"/>
</dbReference>
<evidence type="ECO:0000256" key="4">
    <source>
        <dbReference type="ARBA" id="ARBA00023143"/>
    </source>
</evidence>
<keyword evidence="8" id="KW-0966">Cell projection</keyword>
<dbReference type="InterPro" id="IPR040026">
    <property type="entry name" value="FliD"/>
</dbReference>
<dbReference type="Pfam" id="PF07195">
    <property type="entry name" value="FliD_C"/>
    <property type="match status" value="1"/>
</dbReference>
<dbReference type="GO" id="GO:0007155">
    <property type="term" value="P:cell adhesion"/>
    <property type="evidence" value="ECO:0007669"/>
    <property type="project" value="InterPro"/>
</dbReference>
<dbReference type="GO" id="GO:0071973">
    <property type="term" value="P:bacterial-type flagellum-dependent cell motility"/>
    <property type="evidence" value="ECO:0007669"/>
    <property type="project" value="TreeGrafter"/>
</dbReference>
<evidence type="ECO:0000256" key="1">
    <source>
        <dbReference type="ARBA" id="ARBA00009764"/>
    </source>
</evidence>
<keyword evidence="4 5" id="KW-0975">Bacterial flagellum</keyword>
<proteinExistence type="inferred from homology"/>
<reference evidence="8 9" key="1">
    <citation type="journal article" date="2014" name="Appl. Environ. Microbiol.">
        <title>Gut symbionts from distinct hosts exhibit genotoxic activity via divergent colibactin biosynthetic pathways.</title>
        <authorList>
            <person name="Engel P."/>
            <person name="Vizcaino M.I."/>
            <person name="Crawford J.M."/>
        </authorList>
    </citation>
    <scope>NUCLEOTIDE SEQUENCE [LARGE SCALE GENOMIC DNA]</scope>
    <source>
        <strain evidence="8 9">PEB0191</strain>
    </source>
</reference>
<keyword evidence="9" id="KW-1185">Reference proteome</keyword>
<evidence type="ECO:0000259" key="6">
    <source>
        <dbReference type="Pfam" id="PF02465"/>
    </source>
</evidence>
<dbReference type="KEGG" id="fpp:FPB0191_02085"/>
<accession>A0A0A7S319</accession>
<comment type="subunit">
    <text evidence="2 5">Homopentamer.</text>
</comment>
<dbReference type="PANTHER" id="PTHR30288">
    <property type="entry name" value="FLAGELLAR CAP/ASSEMBLY PROTEIN FLID"/>
    <property type="match status" value="1"/>
</dbReference>
<protein>
    <recommendedName>
        <fullName evidence="5">Flagellar hook-associated protein 2</fullName>
        <shortName evidence="5">HAP2</shortName>
    </recommendedName>
    <alternativeName>
        <fullName evidence="5">Flagellar cap protein</fullName>
    </alternativeName>
</protein>
<evidence type="ECO:0000259" key="7">
    <source>
        <dbReference type="Pfam" id="PF07195"/>
    </source>
</evidence>
<feature type="domain" description="Flagellar hook-associated protein 2 C-terminal" evidence="7">
    <location>
        <begin position="232"/>
        <end position="459"/>
    </location>
</feature>
<dbReference type="InterPro" id="IPR010809">
    <property type="entry name" value="FliD_C"/>
</dbReference>
<dbReference type="EMBL" id="CP009056">
    <property type="protein sequence ID" value="AJA45895.1"/>
    <property type="molecule type" value="Genomic_DNA"/>
</dbReference>
<keyword evidence="8" id="KW-0969">Cilium</keyword>
<dbReference type="NCBIfam" id="NF005955">
    <property type="entry name" value="PRK08032.1"/>
    <property type="match status" value="1"/>
</dbReference>
<keyword evidence="3" id="KW-0175">Coiled coil</keyword>
<comment type="function">
    <text evidence="5">Required for morphogenesis and for the elongation of the flagellar filament by facilitating polymerization of the flagellin monomers at the tip of growing filament. Forms a capping structure, which prevents flagellin subunits (transported through the central channel of the flagellum) from leaking out without polymerization at the distal end.</text>
</comment>
<dbReference type="GO" id="GO:0009424">
    <property type="term" value="C:bacterial-type flagellum hook"/>
    <property type="evidence" value="ECO:0007669"/>
    <property type="project" value="UniProtKB-UniRule"/>
</dbReference>
<dbReference type="Pfam" id="PF02465">
    <property type="entry name" value="FliD_N"/>
    <property type="match status" value="1"/>
</dbReference>
<keyword evidence="5" id="KW-0964">Secreted</keyword>
<name>A0A0A7S319_FRIPE</name>
<dbReference type="AlphaFoldDB" id="A0A0A7S319"/>
<evidence type="ECO:0000256" key="2">
    <source>
        <dbReference type="ARBA" id="ARBA00011255"/>
    </source>
</evidence>
<organism evidence="8 9">
    <name type="scientific">Frischella perrara</name>
    <dbReference type="NCBI Taxonomy" id="1267021"/>
    <lineage>
        <taxon>Bacteria</taxon>
        <taxon>Pseudomonadati</taxon>
        <taxon>Pseudomonadota</taxon>
        <taxon>Gammaproteobacteria</taxon>
        <taxon>Orbales</taxon>
        <taxon>Orbaceae</taxon>
        <taxon>Frischella</taxon>
    </lineage>
</organism>
<keyword evidence="8" id="KW-0282">Flagellum</keyword>
<comment type="subcellular location">
    <subcellularLocation>
        <location evidence="5">Secreted</location>
    </subcellularLocation>
    <subcellularLocation>
        <location evidence="5">Bacterial flagellum</location>
    </subcellularLocation>
</comment>
<gene>
    <name evidence="8" type="ORF">FPB0191_02085</name>
</gene>
<feature type="domain" description="Flagellar hook-associated protein 2 N-terminal" evidence="6">
    <location>
        <begin position="10"/>
        <end position="104"/>
    </location>
</feature>
<evidence type="ECO:0000256" key="5">
    <source>
        <dbReference type="RuleBase" id="RU362066"/>
    </source>
</evidence>
<dbReference type="GO" id="GO:0009421">
    <property type="term" value="C:bacterial-type flagellum filament cap"/>
    <property type="evidence" value="ECO:0007669"/>
    <property type="project" value="InterPro"/>
</dbReference>
<dbReference type="HOGENOM" id="CLU_015182_8_1_6"/>
<dbReference type="STRING" id="1267021.FPB0191_02085"/>
<dbReference type="RefSeq" id="WP_052236939.1">
    <property type="nucleotide sequence ID" value="NZ_CAMPDX010000040.1"/>
</dbReference>
<dbReference type="OrthoDB" id="5980200at2"/>
<evidence type="ECO:0000256" key="3">
    <source>
        <dbReference type="ARBA" id="ARBA00023054"/>
    </source>
</evidence>
<evidence type="ECO:0000313" key="8">
    <source>
        <dbReference type="EMBL" id="AJA45895.1"/>
    </source>
</evidence>
<comment type="similarity">
    <text evidence="1 5">Belongs to the FliD family.</text>
</comment>